<evidence type="ECO:0000313" key="2">
    <source>
        <dbReference type="EMBL" id="TKK69387.1"/>
    </source>
</evidence>
<dbReference type="InterPro" id="IPR045057">
    <property type="entry name" value="Gcn5-rel_NAT"/>
</dbReference>
<sequence length="96" mass="11143">MAYENIPLHVNAAQHRFEMNIDGEYAFIIYRQSGNTVNLIHTEVAQPLEGQGVAATLVKKTLQYLEEHHLNMVPSCPYVQHYLRRHAEWNRLVANE</sequence>
<reference evidence="2 3" key="1">
    <citation type="submission" date="2019-05" db="EMBL/GenBank/DDBJ databases">
        <title>Panacibacter sp. strain 17mud1-8 Genome sequencing and assembly.</title>
        <authorList>
            <person name="Chhetri G."/>
        </authorList>
    </citation>
    <scope>NUCLEOTIDE SEQUENCE [LARGE SCALE GENOMIC DNA]</scope>
    <source>
        <strain evidence="2 3">17mud1-8</strain>
    </source>
</reference>
<gene>
    <name evidence="2" type="ORF">FC093_08710</name>
</gene>
<keyword evidence="3" id="KW-1185">Reference proteome</keyword>
<evidence type="ECO:0000313" key="3">
    <source>
        <dbReference type="Proteomes" id="UP000305848"/>
    </source>
</evidence>
<evidence type="ECO:0000259" key="1">
    <source>
        <dbReference type="PROSITE" id="PS51729"/>
    </source>
</evidence>
<name>A0A4U3L6Y7_9BACT</name>
<dbReference type="PROSITE" id="PS51729">
    <property type="entry name" value="GNAT_YJDJ"/>
    <property type="match status" value="1"/>
</dbReference>
<accession>A0A4U3L6Y7</accession>
<organism evidence="2 3">
    <name type="scientific">Ilyomonas limi</name>
    <dbReference type="NCBI Taxonomy" id="2575867"/>
    <lineage>
        <taxon>Bacteria</taxon>
        <taxon>Pseudomonadati</taxon>
        <taxon>Bacteroidota</taxon>
        <taxon>Chitinophagia</taxon>
        <taxon>Chitinophagales</taxon>
        <taxon>Chitinophagaceae</taxon>
        <taxon>Ilyomonas</taxon>
    </lineage>
</organism>
<proteinExistence type="predicted"/>
<dbReference type="Gene3D" id="3.40.630.30">
    <property type="match status" value="1"/>
</dbReference>
<dbReference type="PANTHER" id="PTHR31435">
    <property type="entry name" value="PROTEIN NATD1"/>
    <property type="match status" value="1"/>
</dbReference>
<dbReference type="OrthoDB" id="1120671at2"/>
<dbReference type="EMBL" id="SZQL01000005">
    <property type="protein sequence ID" value="TKK69387.1"/>
    <property type="molecule type" value="Genomic_DNA"/>
</dbReference>
<dbReference type="SUPFAM" id="SSF55729">
    <property type="entry name" value="Acyl-CoA N-acyltransferases (Nat)"/>
    <property type="match status" value="1"/>
</dbReference>
<dbReference type="RefSeq" id="WP_137261383.1">
    <property type="nucleotide sequence ID" value="NZ_SZQL01000005.1"/>
</dbReference>
<comment type="caution">
    <text evidence="2">The sequence shown here is derived from an EMBL/GenBank/DDBJ whole genome shotgun (WGS) entry which is preliminary data.</text>
</comment>
<dbReference type="PANTHER" id="PTHR31435:SF9">
    <property type="entry name" value="PROTEIN NATD1"/>
    <property type="match status" value="1"/>
</dbReference>
<keyword evidence="2" id="KW-0808">Transferase</keyword>
<dbReference type="GO" id="GO:0016740">
    <property type="term" value="F:transferase activity"/>
    <property type="evidence" value="ECO:0007669"/>
    <property type="project" value="UniProtKB-KW"/>
</dbReference>
<dbReference type="Proteomes" id="UP000305848">
    <property type="component" value="Unassembled WGS sequence"/>
</dbReference>
<dbReference type="AlphaFoldDB" id="A0A4U3L6Y7"/>
<protein>
    <submittedName>
        <fullName evidence="2">N-acetyltransferase</fullName>
    </submittedName>
</protein>
<dbReference type="InterPro" id="IPR016181">
    <property type="entry name" value="Acyl_CoA_acyltransferase"/>
</dbReference>
<dbReference type="InterPro" id="IPR031165">
    <property type="entry name" value="GNAT_YJDJ"/>
</dbReference>
<feature type="domain" description="N-acetyltransferase" evidence="1">
    <location>
        <begin position="9"/>
        <end position="94"/>
    </location>
</feature>
<dbReference type="Pfam" id="PF14542">
    <property type="entry name" value="Acetyltransf_CG"/>
    <property type="match status" value="1"/>
</dbReference>